<dbReference type="PROSITE" id="PS50928">
    <property type="entry name" value="ABC_TM1"/>
    <property type="match status" value="1"/>
</dbReference>
<dbReference type="InterPro" id="IPR035906">
    <property type="entry name" value="MetI-like_sf"/>
</dbReference>
<feature type="transmembrane region" description="Helical" evidence="7">
    <location>
        <begin position="168"/>
        <end position="201"/>
    </location>
</feature>
<dbReference type="InterPro" id="IPR050366">
    <property type="entry name" value="BP-dependent_transpt_permease"/>
</dbReference>
<evidence type="ECO:0000256" key="4">
    <source>
        <dbReference type="ARBA" id="ARBA00022692"/>
    </source>
</evidence>
<evidence type="ECO:0000313" key="10">
    <source>
        <dbReference type="EMBL" id="TMJ11527.1"/>
    </source>
</evidence>
<evidence type="ECO:0000256" key="7">
    <source>
        <dbReference type="RuleBase" id="RU363032"/>
    </source>
</evidence>
<dbReference type="Gene3D" id="1.10.3720.10">
    <property type="entry name" value="MetI-like"/>
    <property type="match status" value="1"/>
</dbReference>
<dbReference type="Proteomes" id="UP000320393">
    <property type="component" value="Unassembled WGS sequence"/>
</dbReference>
<comment type="similarity">
    <text evidence="7">Belongs to the binding-protein-dependent transport system permease family.</text>
</comment>
<proteinExistence type="inferred from homology"/>
<evidence type="ECO:0000256" key="2">
    <source>
        <dbReference type="ARBA" id="ARBA00022448"/>
    </source>
</evidence>
<keyword evidence="6 7" id="KW-0472">Membrane</keyword>
<accession>A0A537LV34</accession>
<protein>
    <submittedName>
        <fullName evidence="10">ABC transporter permease</fullName>
    </submittedName>
</protein>
<dbReference type="PANTHER" id="PTHR43386">
    <property type="entry name" value="OLIGOPEPTIDE TRANSPORT SYSTEM PERMEASE PROTEIN APPC"/>
    <property type="match status" value="1"/>
</dbReference>
<feature type="transmembrane region" description="Helical" evidence="7">
    <location>
        <begin position="61"/>
        <end position="82"/>
    </location>
</feature>
<dbReference type="GO" id="GO:0005886">
    <property type="term" value="C:plasma membrane"/>
    <property type="evidence" value="ECO:0007669"/>
    <property type="project" value="UniProtKB-SubCell"/>
</dbReference>
<keyword evidence="4 7" id="KW-0812">Transmembrane</keyword>
<evidence type="ECO:0000256" key="6">
    <source>
        <dbReference type="ARBA" id="ARBA00023136"/>
    </source>
</evidence>
<dbReference type="Proteomes" id="UP000320048">
    <property type="component" value="Unassembled WGS sequence"/>
</dbReference>
<organism evidence="10 12">
    <name type="scientific">Candidatus Segetimicrobium genomatis</name>
    <dbReference type="NCBI Taxonomy" id="2569760"/>
    <lineage>
        <taxon>Bacteria</taxon>
        <taxon>Bacillati</taxon>
        <taxon>Candidatus Sysuimicrobiota</taxon>
        <taxon>Candidatus Sysuimicrobiia</taxon>
        <taxon>Candidatus Sysuimicrobiales</taxon>
        <taxon>Candidatus Segetimicrobiaceae</taxon>
        <taxon>Candidatus Segetimicrobium</taxon>
    </lineage>
</organism>
<dbReference type="CDD" id="cd06261">
    <property type="entry name" value="TM_PBP2"/>
    <property type="match status" value="1"/>
</dbReference>
<evidence type="ECO:0000259" key="8">
    <source>
        <dbReference type="PROSITE" id="PS50928"/>
    </source>
</evidence>
<evidence type="ECO:0000256" key="5">
    <source>
        <dbReference type="ARBA" id="ARBA00022989"/>
    </source>
</evidence>
<dbReference type="EMBL" id="VBAO01000011">
    <property type="protein sequence ID" value="TMI84932.1"/>
    <property type="molecule type" value="Genomic_DNA"/>
</dbReference>
<comment type="caution">
    <text evidence="10">The sequence shown here is derived from an EMBL/GenBank/DDBJ whole genome shotgun (WGS) entry which is preliminary data.</text>
</comment>
<sequence length="256" mass="26918">MLVLLAGAALLAPVLTPYDPNAQDFDLILQAPSLAHPFGTDNFGRDVLTRVLYGAAIDLRIGILAVLFPFVFGSLAGAAGGYSGGWVDTVVMRTVDVLTAVPFLVLVIAIVAFLGPGEVNVLLAIGGVGWVPYARLVRGEVLREKNLEYVAAARALGFRRGRILLGHILPNAIAPAVIFLASDVVLVILTAASLGFLGLGVRPPAPEWGMMIAGGREFLANGWWVAAMPGFACMYTGLAFILLGDGIADLLRVRGQ</sequence>
<dbReference type="InterPro" id="IPR000515">
    <property type="entry name" value="MetI-like"/>
</dbReference>
<dbReference type="PANTHER" id="PTHR43386:SF1">
    <property type="entry name" value="D,D-DIPEPTIDE TRANSPORT SYSTEM PERMEASE PROTEIN DDPC-RELATED"/>
    <property type="match status" value="1"/>
</dbReference>
<keyword evidence="5 7" id="KW-1133">Transmembrane helix</keyword>
<reference evidence="11 12" key="1">
    <citation type="journal article" date="2019" name="Nat. Microbiol.">
        <title>Mediterranean grassland soil C-N compound turnover is dependent on rainfall and depth, and is mediated by genomically divergent microorganisms.</title>
        <authorList>
            <person name="Diamond S."/>
            <person name="Andeer P.F."/>
            <person name="Li Z."/>
            <person name="Crits-Christoph A."/>
            <person name="Burstein D."/>
            <person name="Anantharaman K."/>
            <person name="Lane K.R."/>
            <person name="Thomas B.C."/>
            <person name="Pan C."/>
            <person name="Northen T.R."/>
            <person name="Banfield J.F."/>
        </authorList>
    </citation>
    <scope>NUCLEOTIDE SEQUENCE [LARGE SCALE GENOMIC DNA]</scope>
    <source>
        <strain evidence="10">NP_5</strain>
        <strain evidence="9">NP_7</strain>
    </source>
</reference>
<comment type="subcellular location">
    <subcellularLocation>
        <location evidence="1 7">Cell membrane</location>
        <topology evidence="1 7">Multi-pass membrane protein</topology>
    </subcellularLocation>
</comment>
<dbReference type="GO" id="GO:0055085">
    <property type="term" value="P:transmembrane transport"/>
    <property type="evidence" value="ECO:0007669"/>
    <property type="project" value="InterPro"/>
</dbReference>
<evidence type="ECO:0000313" key="12">
    <source>
        <dbReference type="Proteomes" id="UP000320393"/>
    </source>
</evidence>
<evidence type="ECO:0000256" key="3">
    <source>
        <dbReference type="ARBA" id="ARBA00022475"/>
    </source>
</evidence>
<dbReference type="Pfam" id="PF00528">
    <property type="entry name" value="BPD_transp_1"/>
    <property type="match status" value="1"/>
</dbReference>
<name>A0A537LV34_9BACT</name>
<dbReference type="SUPFAM" id="SSF161098">
    <property type="entry name" value="MetI-like"/>
    <property type="match status" value="1"/>
</dbReference>
<keyword evidence="2 7" id="KW-0813">Transport</keyword>
<feature type="domain" description="ABC transmembrane type-1" evidence="8">
    <location>
        <begin position="55"/>
        <end position="244"/>
    </location>
</feature>
<dbReference type="AlphaFoldDB" id="A0A537LV34"/>
<evidence type="ECO:0000256" key="1">
    <source>
        <dbReference type="ARBA" id="ARBA00004651"/>
    </source>
</evidence>
<dbReference type="EMBL" id="VBAM01000224">
    <property type="protein sequence ID" value="TMJ11527.1"/>
    <property type="molecule type" value="Genomic_DNA"/>
</dbReference>
<gene>
    <name evidence="10" type="ORF">E6H02_06855</name>
    <name evidence="9" type="ORF">E6H04_00370</name>
</gene>
<evidence type="ECO:0000313" key="9">
    <source>
        <dbReference type="EMBL" id="TMI84932.1"/>
    </source>
</evidence>
<evidence type="ECO:0000313" key="11">
    <source>
        <dbReference type="Proteomes" id="UP000320048"/>
    </source>
</evidence>
<keyword evidence="3" id="KW-1003">Cell membrane</keyword>
<feature type="transmembrane region" description="Helical" evidence="7">
    <location>
        <begin position="221"/>
        <end position="244"/>
    </location>
</feature>